<dbReference type="CTD" id="104946270"/>
<accession>A0A6P9D2H1</accession>
<dbReference type="InterPro" id="IPR040505">
    <property type="entry name" value="DUF5537"/>
</dbReference>
<dbReference type="KEGG" id="pgut:117672886"/>
<organism evidence="1 2">
    <name type="scientific">Pantherophis guttatus</name>
    <name type="common">Corn snake</name>
    <name type="synonym">Elaphe guttata</name>
    <dbReference type="NCBI Taxonomy" id="94885"/>
    <lineage>
        <taxon>Eukaryota</taxon>
        <taxon>Metazoa</taxon>
        <taxon>Chordata</taxon>
        <taxon>Craniata</taxon>
        <taxon>Vertebrata</taxon>
        <taxon>Euteleostomi</taxon>
        <taxon>Lepidosauria</taxon>
        <taxon>Squamata</taxon>
        <taxon>Bifurcata</taxon>
        <taxon>Unidentata</taxon>
        <taxon>Episquamata</taxon>
        <taxon>Toxicofera</taxon>
        <taxon>Serpentes</taxon>
        <taxon>Colubroidea</taxon>
        <taxon>Colubridae</taxon>
        <taxon>Colubrinae</taxon>
        <taxon>Pantherophis</taxon>
    </lineage>
</organism>
<dbReference type="Proteomes" id="UP001652622">
    <property type="component" value="Unplaced"/>
</dbReference>
<dbReference type="OMA" id="ELQCGAG"/>
<proteinExistence type="predicted"/>
<dbReference type="GeneID" id="117672886"/>
<evidence type="ECO:0000313" key="2">
    <source>
        <dbReference type="RefSeq" id="XP_034285865.1"/>
    </source>
</evidence>
<evidence type="ECO:0000313" key="1">
    <source>
        <dbReference type="Proteomes" id="UP001652622"/>
    </source>
</evidence>
<dbReference type="AlphaFoldDB" id="A0A6P9D2H1"/>
<sequence>MQCQKAQPHDQSLLPHNYLQVDNGKLPKISRFPKWKHATLQPIPKERKLPFLAPDNKFLDHKGKLFESEPFMDSWKNAVLKTKRIKQEYVSAYGLSDSNENTAMQCLSQSTEEYPAIPNPLPVIQMTQSCANKFPNSSYSNEDSRLPPLYLLPSTLSQSFFEGYYKSRGDIAMGHPTKKEVPCISAPLKNSKPHCQAGELDTVRLKKLNKCSRLASFPGRVNYRTGYRFADPANGAPSQFLQRLAELAALECTTIYEEKTGKIKKTKKQEA</sequence>
<reference evidence="2" key="1">
    <citation type="submission" date="2025-08" db="UniProtKB">
        <authorList>
            <consortium name="RefSeq"/>
        </authorList>
    </citation>
    <scope>IDENTIFICATION</scope>
    <source>
        <tissue evidence="2">Blood</tissue>
    </source>
</reference>
<keyword evidence="1" id="KW-1185">Reference proteome</keyword>
<protein>
    <submittedName>
        <fullName evidence="2">Uncharacterized protein</fullName>
    </submittedName>
</protein>
<gene>
    <name evidence="2" type="primary">CUNH8orf89</name>
</gene>
<dbReference type="RefSeq" id="XP_034285865.1">
    <property type="nucleotide sequence ID" value="XM_034429974.2"/>
</dbReference>
<name>A0A6P9D2H1_PANGU</name>
<dbReference type="Pfam" id="PF17690">
    <property type="entry name" value="DUF5537"/>
    <property type="match status" value="1"/>
</dbReference>